<feature type="transmembrane region" description="Helical" evidence="1">
    <location>
        <begin position="21"/>
        <end position="46"/>
    </location>
</feature>
<keyword evidence="1" id="KW-0812">Transmembrane</keyword>
<keyword evidence="1" id="KW-0472">Membrane</keyword>
<evidence type="ECO:0000313" key="4">
    <source>
        <dbReference type="Proteomes" id="UP000178558"/>
    </source>
</evidence>
<evidence type="ECO:0000259" key="2">
    <source>
        <dbReference type="Pfam" id="PF13632"/>
    </source>
</evidence>
<dbReference type="AlphaFoldDB" id="A0A1F7J4G1"/>
<evidence type="ECO:0000256" key="1">
    <source>
        <dbReference type="SAM" id="Phobius"/>
    </source>
</evidence>
<dbReference type="InterPro" id="IPR001173">
    <property type="entry name" value="Glyco_trans_2-like"/>
</dbReference>
<protein>
    <recommendedName>
        <fullName evidence="2">Glycosyltransferase 2-like domain-containing protein</fullName>
    </recommendedName>
</protein>
<feature type="domain" description="Glycosyltransferase 2-like" evidence="2">
    <location>
        <begin position="197"/>
        <end position="431"/>
    </location>
</feature>
<organism evidence="3 4">
    <name type="scientific">Candidatus Roizmanbacteria bacterium RIFCSPLOWO2_01_FULL_40_42</name>
    <dbReference type="NCBI Taxonomy" id="1802066"/>
    <lineage>
        <taxon>Bacteria</taxon>
        <taxon>Candidatus Roizmaniibacteriota</taxon>
    </lineage>
</organism>
<feature type="transmembrane region" description="Helical" evidence="1">
    <location>
        <begin position="447"/>
        <end position="467"/>
    </location>
</feature>
<comment type="caution">
    <text evidence="3">The sequence shown here is derived from an EMBL/GenBank/DDBJ whole genome shotgun (WGS) entry which is preliminary data.</text>
</comment>
<name>A0A1F7J4G1_9BACT</name>
<dbReference type="Gene3D" id="3.90.550.10">
    <property type="entry name" value="Spore Coat Polysaccharide Biosynthesis Protein SpsA, Chain A"/>
    <property type="match status" value="1"/>
</dbReference>
<evidence type="ECO:0000313" key="3">
    <source>
        <dbReference type="EMBL" id="OGK50501.1"/>
    </source>
</evidence>
<sequence>MPERIGKSRFFTRLFDMLVPILTWLAITLPLWLSPFHPAVVAYFIIAFDLYFFYKSAATVYYSVLSYQMILVNQHIPFKKKVLAIKKAESIEHIIIIPTYKEPLHKLETTVQALTHSDYPHNKTVTLVLAFETREEEGSGKAEKLKEKFGSFFKEVIITYHELLEDEVAGKASNQAYSAKQIDALFEKRKIKRENVLITICDADSILPKNYFSYLTIEFLKDKERLYHFYWAPVMLYNNFLQIPFVVRMQATLSSILRLALLSRGDNLIQISTYSTNLWLLKQVGFWDVDIIPEDWHIFFQAFFKFGDKVKTLPIYTIVSGDAVYSGGLIKTLMNRYEQEKRWAWGVSDIGYALTQSFLTPHIKPWVKAKKIMNLIETHLLWPTSFFILTVSGLIPPLVNPIFKRTVLGFLLPQLTSFILSISTAFLLVYTYIDIKLRKRLAQKTKLYNIPLLVVQWYLLPVVSFILSSLPALEAHTRIILGKKLKYKVTEKV</sequence>
<dbReference type="SUPFAM" id="SSF53448">
    <property type="entry name" value="Nucleotide-diphospho-sugar transferases"/>
    <property type="match status" value="1"/>
</dbReference>
<keyword evidence="1" id="KW-1133">Transmembrane helix</keyword>
<accession>A0A1F7J4G1</accession>
<dbReference type="Proteomes" id="UP000178558">
    <property type="component" value="Unassembled WGS sequence"/>
</dbReference>
<dbReference type="PANTHER" id="PTHR36851">
    <property type="entry name" value="UNNAMED PRODUCT"/>
    <property type="match status" value="1"/>
</dbReference>
<dbReference type="InterPro" id="IPR029044">
    <property type="entry name" value="Nucleotide-diphossugar_trans"/>
</dbReference>
<proteinExistence type="predicted"/>
<feature type="transmembrane region" description="Helical" evidence="1">
    <location>
        <begin position="411"/>
        <end position="435"/>
    </location>
</feature>
<reference evidence="3 4" key="1">
    <citation type="journal article" date="2016" name="Nat. Commun.">
        <title>Thousands of microbial genomes shed light on interconnected biogeochemical processes in an aquifer system.</title>
        <authorList>
            <person name="Anantharaman K."/>
            <person name="Brown C.T."/>
            <person name="Hug L.A."/>
            <person name="Sharon I."/>
            <person name="Castelle C.J."/>
            <person name="Probst A.J."/>
            <person name="Thomas B.C."/>
            <person name="Singh A."/>
            <person name="Wilkins M.J."/>
            <person name="Karaoz U."/>
            <person name="Brodie E.L."/>
            <person name="Williams K.H."/>
            <person name="Hubbard S.S."/>
            <person name="Banfield J.F."/>
        </authorList>
    </citation>
    <scope>NUCLEOTIDE SEQUENCE [LARGE SCALE GENOMIC DNA]</scope>
</reference>
<dbReference type="Pfam" id="PF13632">
    <property type="entry name" value="Glyco_trans_2_3"/>
    <property type="match status" value="1"/>
</dbReference>
<feature type="transmembrane region" description="Helical" evidence="1">
    <location>
        <begin position="52"/>
        <end position="72"/>
    </location>
</feature>
<feature type="transmembrane region" description="Helical" evidence="1">
    <location>
        <begin position="380"/>
        <end position="399"/>
    </location>
</feature>
<dbReference type="EMBL" id="MGAQ01000015">
    <property type="protein sequence ID" value="OGK50501.1"/>
    <property type="molecule type" value="Genomic_DNA"/>
</dbReference>
<gene>
    <name evidence="3" type="ORF">A3B50_01820</name>
</gene>
<dbReference type="PANTHER" id="PTHR36851:SF1">
    <property type="entry name" value="GLYCO_TRANS_2-LIKE DOMAIN-CONTAINING PROTEIN"/>
    <property type="match status" value="1"/>
</dbReference>